<organism evidence="2 3">
    <name type="scientific">Chelonobacter oris</name>
    <dbReference type="NCBI Taxonomy" id="505317"/>
    <lineage>
        <taxon>Bacteria</taxon>
        <taxon>Pseudomonadati</taxon>
        <taxon>Pseudomonadota</taxon>
        <taxon>Gammaproteobacteria</taxon>
        <taxon>Pasteurellales</taxon>
        <taxon>Pasteurellaceae</taxon>
        <taxon>Chelonobacter</taxon>
    </lineage>
</organism>
<evidence type="ECO:0000313" key="3">
    <source>
        <dbReference type="Proteomes" id="UP000030380"/>
    </source>
</evidence>
<reference evidence="2 3" key="1">
    <citation type="submission" date="2014-11" db="EMBL/GenBank/DDBJ databases">
        <title>Draft genome sequence of Chelonobacter oris 1662T, associated with respiratory disease in Hermann's Tortoises.</title>
        <authorList>
            <person name="Kudirkiene E."/>
            <person name="Hansen M.J."/>
            <person name="Bojesen A.M."/>
        </authorList>
    </citation>
    <scope>NUCLEOTIDE SEQUENCE [LARGE SCALE GENOMIC DNA]</scope>
    <source>
        <strain evidence="2 3">1662</strain>
    </source>
</reference>
<evidence type="ECO:0000256" key="1">
    <source>
        <dbReference type="SAM" id="Phobius"/>
    </source>
</evidence>
<accession>A0A0A3AKZ1</accession>
<keyword evidence="1" id="KW-1133">Transmembrane helix</keyword>
<proteinExistence type="predicted"/>
<protein>
    <submittedName>
        <fullName evidence="2">Uncharacterized protein</fullName>
    </submittedName>
</protein>
<dbReference type="AlphaFoldDB" id="A0A0A3AKZ1"/>
<sequence length="95" mass="10866">MKNIKGLFKKFTQKISHLWHKQSVVLRQHNVIAKMALLPIMIFTGAVLLVAGFLSFLLFGMLLLIAMLRLRFQPQSAVRSDQVIIETTAVRRDFA</sequence>
<keyword evidence="1" id="KW-0812">Transmembrane</keyword>
<gene>
    <name evidence="2" type="ORF">OA57_08345</name>
</gene>
<comment type="caution">
    <text evidence="2">The sequence shown here is derived from an EMBL/GenBank/DDBJ whole genome shotgun (WGS) entry which is preliminary data.</text>
</comment>
<feature type="transmembrane region" description="Helical" evidence="1">
    <location>
        <begin position="36"/>
        <end position="65"/>
    </location>
</feature>
<dbReference type="Proteomes" id="UP000030380">
    <property type="component" value="Unassembled WGS sequence"/>
</dbReference>
<dbReference type="EMBL" id="JSUM01000013">
    <property type="protein sequence ID" value="KGQ70063.1"/>
    <property type="molecule type" value="Genomic_DNA"/>
</dbReference>
<keyword evidence="3" id="KW-1185">Reference proteome</keyword>
<name>A0A0A3AKZ1_9PAST</name>
<evidence type="ECO:0000313" key="2">
    <source>
        <dbReference type="EMBL" id="KGQ70063.1"/>
    </source>
</evidence>
<keyword evidence="1" id="KW-0472">Membrane</keyword>